<dbReference type="SUPFAM" id="SSF55008">
    <property type="entry name" value="HMA, heavy metal-associated domain"/>
    <property type="match status" value="2"/>
</dbReference>
<dbReference type="InterPro" id="IPR036163">
    <property type="entry name" value="HMA_dom_sf"/>
</dbReference>
<dbReference type="Gene3D" id="3.30.70.100">
    <property type="match status" value="2"/>
</dbReference>
<sequence>MVAGEKKELVVVEKEKREEVITAVYKLHLHCKDCARQVEKTIIRTQGIHKVDIEVETGKVSVKGVFDPVKIHKRIEKKTRKKVELISPKPKEKVDKPPEKKVEKKKEEVVKTTVIKVHMHCKNCEYDLQRKLLKLKGVHTVKMNRDAQTCTVVGTIEEKKLIEYIRKKANKHGEIVPQKIEKKVEKEEEKKKVEVKDGKEKVEVVKEKEEVKSKDIVVPYFVHCTHAPDWFSDENPNACSVM</sequence>
<evidence type="ECO:0000313" key="5">
    <source>
        <dbReference type="Proteomes" id="UP000228380"/>
    </source>
</evidence>
<dbReference type="OrthoDB" id="688249at2759"/>
<evidence type="ECO:0000256" key="1">
    <source>
        <dbReference type="ARBA" id="ARBA00022723"/>
    </source>
</evidence>
<gene>
    <name evidence="6" type="primary">LOC103704741</name>
</gene>
<dbReference type="GO" id="GO:0046872">
    <property type="term" value="F:metal ion binding"/>
    <property type="evidence" value="ECO:0007669"/>
    <property type="project" value="UniProtKB-KW"/>
</dbReference>
<feature type="domain" description="HMA" evidence="4">
    <location>
        <begin position="20"/>
        <end position="83"/>
    </location>
</feature>
<dbReference type="Pfam" id="PF00403">
    <property type="entry name" value="HMA"/>
    <property type="match status" value="2"/>
</dbReference>
<evidence type="ECO:0000256" key="3">
    <source>
        <dbReference type="ARBA" id="ARBA00024045"/>
    </source>
</evidence>
<dbReference type="RefSeq" id="XP_008786377.2">
    <property type="nucleotide sequence ID" value="XM_008788155.4"/>
</dbReference>
<dbReference type="AlphaFoldDB" id="A0A8B7BVT1"/>
<dbReference type="Proteomes" id="UP000228380">
    <property type="component" value="Chromosome 5"/>
</dbReference>
<dbReference type="CDD" id="cd00371">
    <property type="entry name" value="HMA"/>
    <property type="match status" value="2"/>
</dbReference>
<keyword evidence="2" id="KW-0636">Prenylation</keyword>
<dbReference type="GeneID" id="103704741"/>
<dbReference type="PROSITE" id="PS50846">
    <property type="entry name" value="HMA_2"/>
    <property type="match status" value="2"/>
</dbReference>
<dbReference type="PANTHER" id="PTHR46195">
    <property type="entry name" value="HEAVY METAL-ASSOCIATED ISOPRENYLATED PLANT PROTEIN 7"/>
    <property type="match status" value="1"/>
</dbReference>
<evidence type="ECO:0000259" key="4">
    <source>
        <dbReference type="PROSITE" id="PS50846"/>
    </source>
</evidence>
<reference evidence="5" key="1">
    <citation type="journal article" date="2019" name="Nat. Commun.">
        <title>Genome-wide association mapping of date palm fruit traits.</title>
        <authorList>
            <person name="Hazzouri K.M."/>
            <person name="Gros-Balthazard M."/>
            <person name="Flowers J.M."/>
            <person name="Copetti D."/>
            <person name="Lemansour A."/>
            <person name="Lebrun M."/>
            <person name="Masmoudi K."/>
            <person name="Ferrand S."/>
            <person name="Dhar M.I."/>
            <person name="Fresquez Z.A."/>
            <person name="Rosas U."/>
            <person name="Zhang J."/>
            <person name="Talag J."/>
            <person name="Lee S."/>
            <person name="Kudrna D."/>
            <person name="Powell R.F."/>
            <person name="Leitch I.J."/>
            <person name="Krueger R.R."/>
            <person name="Wing R.A."/>
            <person name="Amiri K.M.A."/>
            <person name="Purugganan M.D."/>
        </authorList>
    </citation>
    <scope>NUCLEOTIDE SEQUENCE [LARGE SCALE GENOMIC DNA]</scope>
    <source>
        <strain evidence="5">cv. Khalas</strain>
    </source>
</reference>
<comment type="similarity">
    <text evidence="3">Belongs to the HIPP family.</text>
</comment>
<dbReference type="PANTHER" id="PTHR46195:SF12">
    <property type="entry name" value="HEAVY METAL-ASSOCIATED ISOPRENYLATED PLANT PROTEIN 4"/>
    <property type="match status" value="1"/>
</dbReference>
<keyword evidence="5" id="KW-1185">Reference proteome</keyword>
<keyword evidence="2" id="KW-0449">Lipoprotein</keyword>
<protein>
    <submittedName>
        <fullName evidence="6">Heavy metal-associated isoprenylated plant protein 4</fullName>
    </submittedName>
</protein>
<dbReference type="InterPro" id="IPR006121">
    <property type="entry name" value="HMA_dom"/>
</dbReference>
<feature type="domain" description="HMA" evidence="4">
    <location>
        <begin position="110"/>
        <end position="173"/>
    </location>
</feature>
<organism evidence="5 6">
    <name type="scientific">Phoenix dactylifera</name>
    <name type="common">Date palm</name>
    <dbReference type="NCBI Taxonomy" id="42345"/>
    <lineage>
        <taxon>Eukaryota</taxon>
        <taxon>Viridiplantae</taxon>
        <taxon>Streptophyta</taxon>
        <taxon>Embryophyta</taxon>
        <taxon>Tracheophyta</taxon>
        <taxon>Spermatophyta</taxon>
        <taxon>Magnoliopsida</taxon>
        <taxon>Liliopsida</taxon>
        <taxon>Arecaceae</taxon>
        <taxon>Coryphoideae</taxon>
        <taxon>Phoeniceae</taxon>
        <taxon>Phoenix</taxon>
    </lineage>
</organism>
<evidence type="ECO:0000313" key="6">
    <source>
        <dbReference type="RefSeq" id="XP_008786377.2"/>
    </source>
</evidence>
<evidence type="ECO:0000256" key="2">
    <source>
        <dbReference type="ARBA" id="ARBA00023289"/>
    </source>
</evidence>
<accession>A0A8B7BVT1</accession>
<proteinExistence type="inferred from homology"/>
<dbReference type="InterPro" id="IPR044577">
    <property type="entry name" value="HIPP4/7/8/17/18/19"/>
</dbReference>
<keyword evidence="1" id="KW-0479">Metal-binding</keyword>
<name>A0A8B7BVT1_PHODC</name>
<reference evidence="6" key="2">
    <citation type="submission" date="2025-08" db="UniProtKB">
        <authorList>
            <consortium name="RefSeq"/>
        </authorList>
    </citation>
    <scope>IDENTIFICATION</scope>
    <source>
        <tissue evidence="6">Young leaves</tissue>
    </source>
</reference>
<dbReference type="KEGG" id="pda:103704741"/>